<dbReference type="OrthoDB" id="3831258at2"/>
<dbReference type="Proteomes" id="UP000294508">
    <property type="component" value="Unassembled WGS sequence"/>
</dbReference>
<protein>
    <submittedName>
        <fullName evidence="2">Uncharacterized protein</fullName>
    </submittedName>
</protein>
<evidence type="ECO:0000313" key="2">
    <source>
        <dbReference type="EMBL" id="TCO19126.1"/>
    </source>
</evidence>
<accession>A0A4V2RYE2</accession>
<sequence>MSKKKDDAAMKKAMELMEAHPKVVAKLKETGHLKAAKNVEDKGGRWDSPETKKASGRDGGRG</sequence>
<proteinExistence type="predicted"/>
<comment type="caution">
    <text evidence="2">The sequence shown here is derived from an EMBL/GenBank/DDBJ whole genome shotgun (WGS) entry which is preliminary data.</text>
</comment>
<dbReference type="RefSeq" id="WP_132213385.1">
    <property type="nucleotide sequence ID" value="NZ_SLWN01000014.1"/>
</dbReference>
<reference evidence="2 3" key="1">
    <citation type="journal article" date="2015" name="Stand. Genomic Sci.">
        <title>Genomic Encyclopedia of Bacterial and Archaeal Type Strains, Phase III: the genomes of soil and plant-associated and newly described type strains.</title>
        <authorList>
            <person name="Whitman W.B."/>
            <person name="Woyke T."/>
            <person name="Klenk H.P."/>
            <person name="Zhou Y."/>
            <person name="Lilburn T.G."/>
            <person name="Beck B.J."/>
            <person name="De Vos P."/>
            <person name="Vandamme P."/>
            <person name="Eisen J.A."/>
            <person name="Garrity G."/>
            <person name="Hugenholtz P."/>
            <person name="Kyrpides N.C."/>
        </authorList>
    </citation>
    <scope>NUCLEOTIDE SEQUENCE [LARGE SCALE GENOMIC DNA]</scope>
    <source>
        <strain evidence="2 3">VKM Ac-2572</strain>
    </source>
</reference>
<keyword evidence="3" id="KW-1185">Reference proteome</keyword>
<dbReference type="AlphaFoldDB" id="A0A4V2RYE2"/>
<gene>
    <name evidence="2" type="ORF">EV652_114105</name>
</gene>
<organism evidence="2 3">
    <name type="scientific">Kribbella steppae</name>
    <dbReference type="NCBI Taxonomy" id="2512223"/>
    <lineage>
        <taxon>Bacteria</taxon>
        <taxon>Bacillati</taxon>
        <taxon>Actinomycetota</taxon>
        <taxon>Actinomycetes</taxon>
        <taxon>Propionibacteriales</taxon>
        <taxon>Kribbellaceae</taxon>
        <taxon>Kribbella</taxon>
    </lineage>
</organism>
<evidence type="ECO:0000256" key="1">
    <source>
        <dbReference type="SAM" id="MobiDB-lite"/>
    </source>
</evidence>
<evidence type="ECO:0000313" key="3">
    <source>
        <dbReference type="Proteomes" id="UP000294508"/>
    </source>
</evidence>
<feature type="region of interest" description="Disordered" evidence="1">
    <location>
        <begin position="28"/>
        <end position="62"/>
    </location>
</feature>
<name>A0A4V2RYE2_9ACTN</name>
<dbReference type="EMBL" id="SLWN01000014">
    <property type="protein sequence ID" value="TCO19126.1"/>
    <property type="molecule type" value="Genomic_DNA"/>
</dbReference>